<dbReference type="InterPro" id="IPR017907">
    <property type="entry name" value="Znf_RING_CS"/>
</dbReference>
<evidence type="ECO:0000256" key="7">
    <source>
        <dbReference type="PROSITE-ProRule" id="PRU00024"/>
    </source>
</evidence>
<gene>
    <name evidence="11" type="ORF">JEQ12_006199</name>
</gene>
<evidence type="ECO:0000313" key="12">
    <source>
        <dbReference type="Proteomes" id="UP000664991"/>
    </source>
</evidence>
<evidence type="ECO:0000259" key="10">
    <source>
        <dbReference type="PROSITE" id="PS50119"/>
    </source>
</evidence>
<keyword evidence="5" id="KW-0862">Zinc</keyword>
<dbReference type="InterPro" id="IPR013320">
    <property type="entry name" value="ConA-like_dom_sf"/>
</dbReference>
<dbReference type="FunFam" id="3.30.40.10:FF:000144">
    <property type="entry name" value="Tripartite motif-containing 5 (Predicted)"/>
    <property type="match status" value="1"/>
</dbReference>
<dbReference type="EMBL" id="JAEMGP010000015">
    <property type="protein sequence ID" value="KAG5199720.1"/>
    <property type="molecule type" value="Genomic_DNA"/>
</dbReference>
<dbReference type="FunFam" id="3.30.160.60:FF:000386">
    <property type="entry name" value="Tripartite motif-containing 5 (Predicted)"/>
    <property type="match status" value="1"/>
</dbReference>
<organism evidence="11 12">
    <name type="scientific">Ovis aries</name>
    <name type="common">Sheep</name>
    <dbReference type="NCBI Taxonomy" id="9940"/>
    <lineage>
        <taxon>Eukaryota</taxon>
        <taxon>Metazoa</taxon>
        <taxon>Chordata</taxon>
        <taxon>Craniata</taxon>
        <taxon>Vertebrata</taxon>
        <taxon>Euteleostomi</taxon>
        <taxon>Mammalia</taxon>
        <taxon>Eutheria</taxon>
        <taxon>Laurasiatheria</taxon>
        <taxon>Artiodactyla</taxon>
        <taxon>Ruminantia</taxon>
        <taxon>Pecora</taxon>
        <taxon>Bovidae</taxon>
        <taxon>Caprinae</taxon>
        <taxon>Ovis</taxon>
    </lineage>
</organism>
<evidence type="ECO:0000256" key="8">
    <source>
        <dbReference type="SAM" id="Coils"/>
    </source>
</evidence>
<dbReference type="Gene3D" id="3.30.160.60">
    <property type="entry name" value="Classic Zinc Finger"/>
    <property type="match status" value="1"/>
</dbReference>
<dbReference type="PROSITE" id="PS00518">
    <property type="entry name" value="ZF_RING_1"/>
    <property type="match status" value="1"/>
</dbReference>
<dbReference type="Gene3D" id="2.60.120.920">
    <property type="match status" value="3"/>
</dbReference>
<evidence type="ECO:0008006" key="13">
    <source>
        <dbReference type="Google" id="ProtNLM"/>
    </source>
</evidence>
<dbReference type="CDD" id="cd16591">
    <property type="entry name" value="RING-HC_TRIM5-like_C-IV"/>
    <property type="match status" value="1"/>
</dbReference>
<evidence type="ECO:0000256" key="3">
    <source>
        <dbReference type="ARBA" id="ARBA00022723"/>
    </source>
</evidence>
<keyword evidence="6 8" id="KW-0175">Coiled coil</keyword>
<evidence type="ECO:0000313" key="11">
    <source>
        <dbReference type="EMBL" id="KAG5199720.1"/>
    </source>
</evidence>
<dbReference type="SUPFAM" id="SSF57845">
    <property type="entry name" value="B-box zinc-binding domain"/>
    <property type="match status" value="1"/>
</dbReference>
<dbReference type="PRINTS" id="PR01407">
    <property type="entry name" value="BUTYPHLNCDUF"/>
</dbReference>
<feature type="domain" description="RING-type" evidence="9">
    <location>
        <begin position="15"/>
        <end position="60"/>
    </location>
</feature>
<dbReference type="SUPFAM" id="SSF49899">
    <property type="entry name" value="Concanavalin A-like lectins/glucanases"/>
    <property type="match status" value="3"/>
</dbReference>
<keyword evidence="3" id="KW-0479">Metal-binding</keyword>
<keyword evidence="2" id="KW-0963">Cytoplasm</keyword>
<dbReference type="Proteomes" id="UP000664991">
    <property type="component" value="Chromosome 15"/>
</dbReference>
<dbReference type="InterPro" id="IPR003879">
    <property type="entry name" value="Butyrophylin_SPRY"/>
</dbReference>
<dbReference type="SMART" id="SM00184">
    <property type="entry name" value="RING"/>
    <property type="match status" value="1"/>
</dbReference>
<comment type="subcellular location">
    <subcellularLocation>
        <location evidence="1">Cytoplasm</location>
    </subcellularLocation>
</comment>
<reference evidence="11 12" key="1">
    <citation type="submission" date="2020-12" db="EMBL/GenBank/DDBJ databases">
        <title>De novo assembly of Tibetan sheep genome.</title>
        <authorList>
            <person name="Li X."/>
        </authorList>
    </citation>
    <scope>NUCLEOTIDE SEQUENCE [LARGE SCALE GENOMIC DNA]</scope>
    <source>
        <tissue evidence="11">Heart</tissue>
    </source>
</reference>
<dbReference type="PROSITE" id="PS50089">
    <property type="entry name" value="ZF_RING_2"/>
    <property type="match status" value="1"/>
</dbReference>
<dbReference type="InterPro" id="IPR027370">
    <property type="entry name" value="Znf-RING_euk"/>
</dbReference>
<protein>
    <recommendedName>
        <fullName evidence="13">Tripartite motif-containing protein 5-like</fullName>
    </recommendedName>
</protein>
<evidence type="ECO:0000256" key="1">
    <source>
        <dbReference type="ARBA" id="ARBA00004496"/>
    </source>
</evidence>
<keyword evidence="4 7" id="KW-0863">Zinc-finger</keyword>
<evidence type="ECO:0000256" key="6">
    <source>
        <dbReference type="ARBA" id="ARBA00023054"/>
    </source>
</evidence>
<dbReference type="Pfam" id="PF13445">
    <property type="entry name" value="zf-RING_UBOX"/>
    <property type="match status" value="1"/>
</dbReference>
<dbReference type="GO" id="GO:0005737">
    <property type="term" value="C:cytoplasm"/>
    <property type="evidence" value="ECO:0007669"/>
    <property type="project" value="UniProtKB-SubCell"/>
</dbReference>
<evidence type="ECO:0000259" key="9">
    <source>
        <dbReference type="PROSITE" id="PS50089"/>
    </source>
</evidence>
<evidence type="ECO:0000256" key="4">
    <source>
        <dbReference type="ARBA" id="ARBA00022771"/>
    </source>
</evidence>
<feature type="domain" description="B box-type" evidence="10">
    <location>
        <begin position="91"/>
        <end position="132"/>
    </location>
</feature>
<dbReference type="CDD" id="cd19761">
    <property type="entry name" value="Bbox2_TRIM5-like"/>
    <property type="match status" value="1"/>
</dbReference>
<accession>A0A836CUT5</accession>
<dbReference type="InterPro" id="IPR043136">
    <property type="entry name" value="B30.2/SPRY_sf"/>
</dbReference>
<evidence type="ECO:0000256" key="2">
    <source>
        <dbReference type="ARBA" id="ARBA00022490"/>
    </source>
</evidence>
<dbReference type="SUPFAM" id="SSF57850">
    <property type="entry name" value="RING/U-box"/>
    <property type="match status" value="1"/>
</dbReference>
<dbReference type="InterPro" id="IPR050143">
    <property type="entry name" value="TRIM/RBCC"/>
</dbReference>
<dbReference type="Pfam" id="PF00643">
    <property type="entry name" value="zf-B_box"/>
    <property type="match status" value="1"/>
</dbReference>
<sequence length="989" mass="114441">MASEKLVNLQEEVTCPICLELLTEPLSLDCGHSFCQICITANSKESVTGQEEERKCPVCRINYESGKLRPNWHLANIVQRVREVKLSLQEQEKHLCAHHGEKLVLFCEEDGKVICWLCERSQEHRGHPTVLMEEVAQEYQKKLQTALERLKQEQQEAEELESDFREEIAAWKSQTQYEIQNVQAEFEKLRAILDSEETKELQKLKVEETATLCTMANSENELAQQSQLVRNLISEIEHRLRGSTMQMLQDVNDILKRSNTLTLKKPKPVLKEQRSVFRAPDLRDILRVFSGLRYMQRYWVDVTLSHTTGNRNIAISADRRQVTYVHKDQRNNRCWKEVDYDYGVLGSPVITSGRHYWENEIQHERENIQADFLNLREILNSEELKERQNLKPEEEVGLCNLGDSENELVQQSQLVRDLISDVEHHFQEPKNEMLQATGPSTLSVFFSFPKTQIENEMQSVQGEFTKLRQILDSEEAKELRKLKDELGIILKKLAESENDLVQEKLLVSSHISDVERHLQGSTMELLQDVNVILKRSKTVALKEPKTFPKEQRRVFRAPDLREILRVFTELTNKQRYWVQVTLNSPKNANVISPHQRQVRYASRYQHCNAYSKDNYEDFGVLGSPVITSGRHYWEVDVSEKRAWILGICDENCKNIMKLPLELGNYGNGNCQNVYSLYKPKNGNCGNVGTCEIIQIQNEIQSVQGRFTQLREILDSEEAKELRKLQDELGVILKKLAESENDLVQEMLLVNNLISDVEHRLQGSTMELLQDVNVILKRSEIVALKEPKTFPKEQRRVFRAPDLREILRVFNELTDAQQYWVQVTPNSPKSANVISLERRQVRYASSYQHCNAYSKDNYGDFGVLGSPVITSGRHYWEVDVSKKRAWILGICGEQCKDIMKFLYDCENYGNRNCRKGFPVLRHQMLRHLVGSAASHEFSGPDTGKYCTSLHSLTYSCFSFSGMCHPEATQLRDWGKNSTWEKLPEVPSGSI</sequence>
<comment type="caution">
    <text evidence="11">The sequence shown here is derived from an EMBL/GenBank/DDBJ whole genome shotgun (WGS) entry which is preliminary data.</text>
</comment>
<dbReference type="PANTHER" id="PTHR24103">
    <property type="entry name" value="E3 UBIQUITIN-PROTEIN LIGASE TRIM"/>
    <property type="match status" value="1"/>
</dbReference>
<dbReference type="SMART" id="SM00336">
    <property type="entry name" value="BBOX"/>
    <property type="match status" value="1"/>
</dbReference>
<dbReference type="InterPro" id="IPR013083">
    <property type="entry name" value="Znf_RING/FYVE/PHD"/>
</dbReference>
<feature type="coiled-coil region" evidence="8">
    <location>
        <begin position="133"/>
        <end position="235"/>
    </location>
</feature>
<proteinExistence type="predicted"/>
<dbReference type="InterPro" id="IPR000315">
    <property type="entry name" value="Znf_B-box"/>
</dbReference>
<dbReference type="PROSITE" id="PS50119">
    <property type="entry name" value="ZF_BBOX"/>
    <property type="match status" value="1"/>
</dbReference>
<name>A0A836CUT5_SHEEP</name>
<evidence type="ECO:0000256" key="5">
    <source>
        <dbReference type="ARBA" id="ARBA00022833"/>
    </source>
</evidence>
<dbReference type="AlphaFoldDB" id="A0A836CUT5"/>
<dbReference type="GO" id="GO:0008270">
    <property type="term" value="F:zinc ion binding"/>
    <property type="evidence" value="ECO:0007669"/>
    <property type="project" value="UniProtKB-KW"/>
</dbReference>
<dbReference type="InterPro" id="IPR001841">
    <property type="entry name" value="Znf_RING"/>
</dbReference>
<dbReference type="Gene3D" id="3.30.40.10">
    <property type="entry name" value="Zinc/RING finger domain, C3HC4 (zinc finger)"/>
    <property type="match status" value="1"/>
</dbReference>